<dbReference type="Pfam" id="PF00106">
    <property type="entry name" value="adh_short"/>
    <property type="match status" value="1"/>
</dbReference>
<dbReference type="SMART" id="SM00906">
    <property type="entry name" value="Fungal_trans"/>
    <property type="match status" value="1"/>
</dbReference>
<evidence type="ECO:0000313" key="6">
    <source>
        <dbReference type="EMBL" id="KAF2008466.1"/>
    </source>
</evidence>
<keyword evidence="3" id="KW-0560">Oxidoreductase</keyword>
<dbReference type="PANTHER" id="PTHR44169">
    <property type="entry name" value="NADPH-DEPENDENT 1-ACYLDIHYDROXYACETONE PHOSPHATE REDUCTASE"/>
    <property type="match status" value="1"/>
</dbReference>
<evidence type="ECO:0000256" key="2">
    <source>
        <dbReference type="ARBA" id="ARBA00022857"/>
    </source>
</evidence>
<dbReference type="CDD" id="cd05374">
    <property type="entry name" value="17beta-HSD-like_SDR_c"/>
    <property type="match status" value="1"/>
</dbReference>
<name>A0A6A5X6H3_9PLEO</name>
<dbReference type="GO" id="GO:0004806">
    <property type="term" value="F:triacylglycerol lipase activity"/>
    <property type="evidence" value="ECO:0007669"/>
    <property type="project" value="TreeGrafter"/>
</dbReference>
<comment type="similarity">
    <text evidence="1">Belongs to the short-chain dehydrogenases/reductases (SDR) family.</text>
</comment>
<dbReference type="SUPFAM" id="SSF51735">
    <property type="entry name" value="NAD(P)-binding Rossmann-fold domains"/>
    <property type="match status" value="1"/>
</dbReference>
<dbReference type="GO" id="GO:0003677">
    <property type="term" value="F:DNA binding"/>
    <property type="evidence" value="ECO:0007669"/>
    <property type="project" value="InterPro"/>
</dbReference>
<dbReference type="PRINTS" id="PR00080">
    <property type="entry name" value="SDRFAMILY"/>
</dbReference>
<dbReference type="GO" id="GO:0006654">
    <property type="term" value="P:phosphatidic acid biosynthetic process"/>
    <property type="evidence" value="ECO:0007669"/>
    <property type="project" value="TreeGrafter"/>
</dbReference>
<dbReference type="GO" id="GO:0008270">
    <property type="term" value="F:zinc ion binding"/>
    <property type="evidence" value="ECO:0007669"/>
    <property type="project" value="InterPro"/>
</dbReference>
<dbReference type="GO" id="GO:0005811">
    <property type="term" value="C:lipid droplet"/>
    <property type="evidence" value="ECO:0007669"/>
    <property type="project" value="TreeGrafter"/>
</dbReference>
<dbReference type="RefSeq" id="XP_033376805.1">
    <property type="nucleotide sequence ID" value="XM_033530225.1"/>
</dbReference>
<evidence type="ECO:0000313" key="7">
    <source>
        <dbReference type="Proteomes" id="UP000799778"/>
    </source>
</evidence>
<dbReference type="EMBL" id="ML978083">
    <property type="protein sequence ID" value="KAF2008466.1"/>
    <property type="molecule type" value="Genomic_DNA"/>
</dbReference>
<dbReference type="PROSITE" id="PS00061">
    <property type="entry name" value="ADH_SHORT"/>
    <property type="match status" value="1"/>
</dbReference>
<reference evidence="6" key="1">
    <citation type="journal article" date="2020" name="Stud. Mycol.">
        <title>101 Dothideomycetes genomes: a test case for predicting lifestyles and emergence of pathogens.</title>
        <authorList>
            <person name="Haridas S."/>
            <person name="Albert R."/>
            <person name="Binder M."/>
            <person name="Bloem J."/>
            <person name="Labutti K."/>
            <person name="Salamov A."/>
            <person name="Andreopoulos B."/>
            <person name="Baker S."/>
            <person name="Barry K."/>
            <person name="Bills G."/>
            <person name="Bluhm B."/>
            <person name="Cannon C."/>
            <person name="Castanera R."/>
            <person name="Culley D."/>
            <person name="Daum C."/>
            <person name="Ezra D."/>
            <person name="Gonzalez J."/>
            <person name="Henrissat B."/>
            <person name="Kuo A."/>
            <person name="Liang C."/>
            <person name="Lipzen A."/>
            <person name="Lutzoni F."/>
            <person name="Magnuson J."/>
            <person name="Mondo S."/>
            <person name="Nolan M."/>
            <person name="Ohm R."/>
            <person name="Pangilinan J."/>
            <person name="Park H.-J."/>
            <person name="Ramirez L."/>
            <person name="Alfaro M."/>
            <person name="Sun H."/>
            <person name="Tritt A."/>
            <person name="Yoshinaga Y."/>
            <person name="Zwiers L.-H."/>
            <person name="Turgeon B."/>
            <person name="Goodwin S."/>
            <person name="Spatafora J."/>
            <person name="Crous P."/>
            <person name="Grigoriev I."/>
        </authorList>
    </citation>
    <scope>NUCLEOTIDE SEQUENCE</scope>
    <source>
        <strain evidence="6">CBS 175.79</strain>
    </source>
</reference>
<dbReference type="GO" id="GO:0006351">
    <property type="term" value="P:DNA-templated transcription"/>
    <property type="evidence" value="ECO:0007669"/>
    <property type="project" value="InterPro"/>
</dbReference>
<keyword evidence="2" id="KW-0521">NADP</keyword>
<keyword evidence="4" id="KW-0539">Nucleus</keyword>
<dbReference type="CDD" id="cd12148">
    <property type="entry name" value="fungal_TF_MHR"/>
    <property type="match status" value="1"/>
</dbReference>
<protein>
    <submittedName>
        <fullName evidence="6">NAD(P)-binding protein</fullName>
    </submittedName>
</protein>
<dbReference type="OrthoDB" id="3362851at2759"/>
<feature type="domain" description="Xylanolytic transcriptional activator regulatory" evidence="5">
    <location>
        <begin position="326"/>
        <end position="406"/>
    </location>
</feature>
<dbReference type="InterPro" id="IPR020904">
    <property type="entry name" value="Sc_DH/Rdtase_CS"/>
</dbReference>
<evidence type="ECO:0000256" key="3">
    <source>
        <dbReference type="ARBA" id="ARBA00023002"/>
    </source>
</evidence>
<evidence type="ECO:0000256" key="1">
    <source>
        <dbReference type="ARBA" id="ARBA00006484"/>
    </source>
</evidence>
<keyword evidence="7" id="KW-1185">Reference proteome</keyword>
<dbReference type="Proteomes" id="UP000799778">
    <property type="component" value="Unassembled WGS sequence"/>
</dbReference>
<dbReference type="GeneID" id="54287622"/>
<dbReference type="GO" id="GO:0019433">
    <property type="term" value="P:triglyceride catabolic process"/>
    <property type="evidence" value="ECO:0007669"/>
    <property type="project" value="TreeGrafter"/>
</dbReference>
<sequence length="676" mass="76619">MVEAPIALITGCNSGIGKQLALAFAVRGVTVLATARRTESLEDLVKQHSNIEAFALELGNPGSIGRLRDAVIKRTGGRLDFLVNNAGTHYAATALDLEVREAMKLFNVNVFAVMSLCQTFVPLLLKSSRGRIVQIGSVTRDVPMVWQGAYNASKAALSQYTKTLRLELAPLGIEVVEIITGFVRSNILHHGLHAPEESLYLPIKATIQQLKYEGNATDCYDISSLERYFHIAQDVNPIFSKARFLDSYRNSDCDNSLISTITAITAKLTNSISSVSSDAIDARIDLLLSSTTVQDDLFTNFPSLDQFRKSCVLAFYEFHQFPGHQSWTRIGNLTRVAYRVGLDRLENLRKLHHEWRILSDQDVDEWRAVWWCIYRLDSYSNLASGTPYLIDEDLISTSLILRSPAQSQITDNDFPQILLSAEPENLWKFLPSIISHPESLISNIHNITVTMMRQAAYLNRICPVRPKEEAIERVVNVKRQLSALRLALPPGWLNPKRNAFSYESHADHHARLVTVLHLLMSHLLLSVYHCVRQQEEEALMSWQQVIEACQNIALIAEQWDSFFCIQVDPAISFVVFTALIFLDLHRKSTTVSTLDVHARIDHDRTALCLQLEQFARLWTLPKLLKLSFATFSEAIPGPLDFRHIKRILAYFESPLHPRWLQFLSSPQTYLDNWQNL</sequence>
<dbReference type="PRINTS" id="PR00081">
    <property type="entry name" value="GDHRDH"/>
</dbReference>
<dbReference type="AlphaFoldDB" id="A0A6A5X6H3"/>
<dbReference type="GO" id="GO:0000140">
    <property type="term" value="F:acylglycerone-phosphate reductase (NADP+) activity"/>
    <property type="evidence" value="ECO:0007669"/>
    <property type="project" value="TreeGrafter"/>
</dbReference>
<evidence type="ECO:0000256" key="4">
    <source>
        <dbReference type="ARBA" id="ARBA00023242"/>
    </source>
</evidence>
<dbReference type="GO" id="GO:0005783">
    <property type="term" value="C:endoplasmic reticulum"/>
    <property type="evidence" value="ECO:0007669"/>
    <property type="project" value="TreeGrafter"/>
</dbReference>
<gene>
    <name evidence="6" type="ORF">BU24DRAFT_437850</name>
</gene>
<dbReference type="Gene3D" id="3.40.50.720">
    <property type="entry name" value="NAD(P)-binding Rossmann-like Domain"/>
    <property type="match status" value="1"/>
</dbReference>
<proteinExistence type="inferred from homology"/>
<dbReference type="PANTHER" id="PTHR44169:SF15">
    <property type="entry name" value="CHAIN DEHYDROGENASE_REDUCTASE (AYR1), PUTATIVE (AFU_ORTHOLOGUE AFUA_4G04530)-RELATED"/>
    <property type="match status" value="1"/>
</dbReference>
<evidence type="ECO:0000259" key="5">
    <source>
        <dbReference type="SMART" id="SM00906"/>
    </source>
</evidence>
<dbReference type="Pfam" id="PF04082">
    <property type="entry name" value="Fungal_trans"/>
    <property type="match status" value="1"/>
</dbReference>
<organism evidence="6 7">
    <name type="scientific">Aaosphaeria arxii CBS 175.79</name>
    <dbReference type="NCBI Taxonomy" id="1450172"/>
    <lineage>
        <taxon>Eukaryota</taxon>
        <taxon>Fungi</taxon>
        <taxon>Dikarya</taxon>
        <taxon>Ascomycota</taxon>
        <taxon>Pezizomycotina</taxon>
        <taxon>Dothideomycetes</taxon>
        <taxon>Pleosporomycetidae</taxon>
        <taxon>Pleosporales</taxon>
        <taxon>Pleosporales incertae sedis</taxon>
        <taxon>Aaosphaeria</taxon>
    </lineage>
</organism>
<accession>A0A6A5X6H3</accession>
<dbReference type="InterPro" id="IPR007219">
    <property type="entry name" value="XnlR_reg_dom"/>
</dbReference>
<dbReference type="InterPro" id="IPR002347">
    <property type="entry name" value="SDR_fam"/>
</dbReference>
<dbReference type="InterPro" id="IPR036291">
    <property type="entry name" value="NAD(P)-bd_dom_sf"/>
</dbReference>